<sequence>MRQSTHQDQSNCATIEGSLMEKISYITTC</sequence>
<evidence type="ECO:0000313" key="1">
    <source>
        <dbReference type="EMBL" id="JAD39506.1"/>
    </source>
</evidence>
<protein>
    <submittedName>
        <fullName evidence="1">Uncharacterized protein</fullName>
    </submittedName>
</protein>
<reference evidence="1" key="2">
    <citation type="journal article" date="2015" name="Data Brief">
        <title>Shoot transcriptome of the giant reed, Arundo donax.</title>
        <authorList>
            <person name="Barrero R.A."/>
            <person name="Guerrero F.D."/>
            <person name="Moolhuijzen P."/>
            <person name="Goolsby J.A."/>
            <person name="Tidwell J."/>
            <person name="Bellgard S.E."/>
            <person name="Bellgard M.I."/>
        </authorList>
    </citation>
    <scope>NUCLEOTIDE SEQUENCE</scope>
    <source>
        <tissue evidence="1">Shoot tissue taken approximately 20 cm above the soil surface</tissue>
    </source>
</reference>
<proteinExistence type="predicted"/>
<dbReference type="EMBL" id="GBRH01258389">
    <property type="protein sequence ID" value="JAD39506.1"/>
    <property type="molecule type" value="Transcribed_RNA"/>
</dbReference>
<accession>A0A0A8ZL28</accession>
<name>A0A0A8ZL28_ARUDO</name>
<reference evidence="1" key="1">
    <citation type="submission" date="2014-09" db="EMBL/GenBank/DDBJ databases">
        <authorList>
            <person name="Magalhaes I.L.F."/>
            <person name="Oliveira U."/>
            <person name="Santos F.R."/>
            <person name="Vidigal T.H.D.A."/>
            <person name="Brescovit A.D."/>
            <person name="Santos A.J."/>
        </authorList>
    </citation>
    <scope>NUCLEOTIDE SEQUENCE</scope>
    <source>
        <tissue evidence="1">Shoot tissue taken approximately 20 cm above the soil surface</tissue>
    </source>
</reference>
<organism evidence="1">
    <name type="scientific">Arundo donax</name>
    <name type="common">Giant reed</name>
    <name type="synonym">Donax arundinaceus</name>
    <dbReference type="NCBI Taxonomy" id="35708"/>
    <lineage>
        <taxon>Eukaryota</taxon>
        <taxon>Viridiplantae</taxon>
        <taxon>Streptophyta</taxon>
        <taxon>Embryophyta</taxon>
        <taxon>Tracheophyta</taxon>
        <taxon>Spermatophyta</taxon>
        <taxon>Magnoliopsida</taxon>
        <taxon>Liliopsida</taxon>
        <taxon>Poales</taxon>
        <taxon>Poaceae</taxon>
        <taxon>PACMAD clade</taxon>
        <taxon>Arundinoideae</taxon>
        <taxon>Arundineae</taxon>
        <taxon>Arundo</taxon>
    </lineage>
</organism>
<dbReference type="AlphaFoldDB" id="A0A0A8ZL28"/>